<evidence type="ECO:0000256" key="4">
    <source>
        <dbReference type="ARBA" id="ARBA00023136"/>
    </source>
</evidence>
<keyword evidence="4 5" id="KW-0472">Membrane</keyword>
<dbReference type="PANTHER" id="PTHR35371:SF1">
    <property type="entry name" value="BLR7753 PROTEIN"/>
    <property type="match status" value="1"/>
</dbReference>
<feature type="transmembrane region" description="Helical" evidence="5">
    <location>
        <begin position="156"/>
        <end position="174"/>
    </location>
</feature>
<dbReference type="Pfam" id="PF01124">
    <property type="entry name" value="MAPEG"/>
    <property type="match status" value="1"/>
</dbReference>
<evidence type="ECO:0000256" key="3">
    <source>
        <dbReference type="ARBA" id="ARBA00022989"/>
    </source>
</evidence>
<dbReference type="GeneID" id="85496430"/>
<dbReference type="SUPFAM" id="SSF161084">
    <property type="entry name" value="MAPEG domain-like"/>
    <property type="match status" value="1"/>
</dbReference>
<dbReference type="InterPro" id="IPR023352">
    <property type="entry name" value="MAPEG-like_dom_sf"/>
</dbReference>
<dbReference type="AlphaFoldDB" id="A0AA48L604"/>
<gene>
    <name evidence="6" type="ORF">CcaverHIS019_0501880</name>
</gene>
<dbReference type="KEGG" id="ccac:CcaHIS019_0501880"/>
<dbReference type="GO" id="GO:0016020">
    <property type="term" value="C:membrane"/>
    <property type="evidence" value="ECO:0007669"/>
    <property type="project" value="UniProtKB-SubCell"/>
</dbReference>
<reference evidence="6" key="1">
    <citation type="journal article" date="2023" name="BMC Genomics">
        <title>Chromosome-level genome assemblies of Cutaneotrichosporon spp. (Trichosporonales, Basidiomycota) reveal imbalanced evolution between nucleotide sequences and chromosome synteny.</title>
        <authorList>
            <person name="Kobayashi Y."/>
            <person name="Kayamori A."/>
            <person name="Aoki K."/>
            <person name="Shiwa Y."/>
            <person name="Matsutani M."/>
            <person name="Fujita N."/>
            <person name="Sugita T."/>
            <person name="Iwasaki W."/>
            <person name="Tanaka N."/>
            <person name="Takashima M."/>
        </authorList>
    </citation>
    <scope>NUCLEOTIDE SEQUENCE</scope>
    <source>
        <strain evidence="6">HIS019</strain>
    </source>
</reference>
<accession>A0AA48L604</accession>
<evidence type="ECO:0008006" key="8">
    <source>
        <dbReference type="Google" id="ProtNLM"/>
    </source>
</evidence>
<name>A0AA48L604_9TREE</name>
<feature type="transmembrane region" description="Helical" evidence="5">
    <location>
        <begin position="96"/>
        <end position="117"/>
    </location>
</feature>
<dbReference type="RefSeq" id="XP_060457825.1">
    <property type="nucleotide sequence ID" value="XM_060601319.1"/>
</dbReference>
<keyword evidence="2 5" id="KW-0812">Transmembrane</keyword>
<feature type="transmembrane region" description="Helical" evidence="5">
    <location>
        <begin position="123"/>
        <end position="144"/>
    </location>
</feature>
<protein>
    <recommendedName>
        <fullName evidence="8">MAPEG family protein</fullName>
    </recommendedName>
</protein>
<dbReference type="PANTHER" id="PTHR35371">
    <property type="entry name" value="INNER MEMBRANE PROTEIN"/>
    <property type="match status" value="1"/>
</dbReference>
<evidence type="ECO:0000313" key="6">
    <source>
        <dbReference type="EMBL" id="BEI92560.1"/>
    </source>
</evidence>
<evidence type="ECO:0000313" key="7">
    <source>
        <dbReference type="Proteomes" id="UP001233271"/>
    </source>
</evidence>
<evidence type="ECO:0000256" key="2">
    <source>
        <dbReference type="ARBA" id="ARBA00022692"/>
    </source>
</evidence>
<evidence type="ECO:0000256" key="1">
    <source>
        <dbReference type="ARBA" id="ARBA00004370"/>
    </source>
</evidence>
<dbReference type="EMBL" id="AP028216">
    <property type="protein sequence ID" value="BEI92560.1"/>
    <property type="molecule type" value="Genomic_DNA"/>
</dbReference>
<dbReference type="InterPro" id="IPR001129">
    <property type="entry name" value="Membr-assoc_MAPEG"/>
</dbReference>
<evidence type="ECO:0000256" key="5">
    <source>
        <dbReference type="SAM" id="Phobius"/>
    </source>
</evidence>
<dbReference type="Proteomes" id="UP001233271">
    <property type="component" value="Chromosome 5"/>
</dbReference>
<keyword evidence="7" id="KW-1185">Reference proteome</keyword>
<dbReference type="Gene3D" id="1.20.120.550">
    <property type="entry name" value="Membrane associated eicosanoid/glutathione metabolism-like domain"/>
    <property type="match status" value="1"/>
</dbReference>
<proteinExistence type="predicted"/>
<sequence length="183" mass="20224">MEVVALVAAVTTKIQSIMVIDNRSLASSIPGGYNASYELLLLVFLQTMLSGTRLSTMSLGYGDNTCPRQELDRMALDVTEGKGDARVVAKLQRRQAAHYNCIEGLGIFCAAVVAGNTAGLEAWYMNMIVCLYVLLRTVYVLLYVNTTTGRWSILRSGTWIMCNACWIVTVFRAGHAMNEARRR</sequence>
<comment type="subcellular location">
    <subcellularLocation>
        <location evidence="1">Membrane</location>
    </subcellularLocation>
</comment>
<keyword evidence="3 5" id="KW-1133">Transmembrane helix</keyword>
<organism evidence="6 7">
    <name type="scientific">Cutaneotrichosporon cavernicola</name>
    <dbReference type="NCBI Taxonomy" id="279322"/>
    <lineage>
        <taxon>Eukaryota</taxon>
        <taxon>Fungi</taxon>
        <taxon>Dikarya</taxon>
        <taxon>Basidiomycota</taxon>
        <taxon>Agaricomycotina</taxon>
        <taxon>Tremellomycetes</taxon>
        <taxon>Trichosporonales</taxon>
        <taxon>Trichosporonaceae</taxon>
        <taxon>Cutaneotrichosporon</taxon>
    </lineage>
</organism>